<dbReference type="Gene3D" id="3.30.460.10">
    <property type="entry name" value="Beta Polymerase, domain 2"/>
    <property type="match status" value="1"/>
</dbReference>
<dbReference type="Proteomes" id="UP001412239">
    <property type="component" value="Unassembled WGS sequence"/>
</dbReference>
<organism evidence="1 2">
    <name type="scientific">Tuber aestivum</name>
    <name type="common">summer truffle</name>
    <dbReference type="NCBI Taxonomy" id="59557"/>
    <lineage>
        <taxon>Eukaryota</taxon>
        <taxon>Fungi</taxon>
        <taxon>Dikarya</taxon>
        <taxon>Ascomycota</taxon>
        <taxon>Pezizomycotina</taxon>
        <taxon>Pezizomycetes</taxon>
        <taxon>Pezizales</taxon>
        <taxon>Tuberaceae</taxon>
        <taxon>Tuber</taxon>
    </lineage>
</organism>
<sequence>MGILKLGMDFVDLRSELVGFRMQFESGTPEKDVLHRYCAINTLFYNPHTEQVEGFTGLGL</sequence>
<proteinExistence type="predicted"/>
<evidence type="ECO:0000313" key="1">
    <source>
        <dbReference type="EMBL" id="CUS13528.1"/>
    </source>
</evidence>
<reference evidence="1" key="1">
    <citation type="submission" date="2015-10" db="EMBL/GenBank/DDBJ databases">
        <authorList>
            <person name="Regsiter A."/>
            <person name="william w."/>
        </authorList>
    </citation>
    <scope>NUCLEOTIDE SEQUENCE</scope>
    <source>
        <strain evidence="1">Montdore</strain>
    </source>
</reference>
<protein>
    <submittedName>
        <fullName evidence="1">Uncharacterized protein</fullName>
    </submittedName>
</protein>
<dbReference type="AlphaFoldDB" id="A0A292Q3T9"/>
<dbReference type="InterPro" id="IPR043519">
    <property type="entry name" value="NT_sf"/>
</dbReference>
<evidence type="ECO:0000313" key="2">
    <source>
        <dbReference type="Proteomes" id="UP001412239"/>
    </source>
</evidence>
<keyword evidence="2" id="KW-1185">Reference proteome</keyword>
<accession>A0A292Q3T9</accession>
<name>A0A292Q3T9_9PEZI</name>
<gene>
    <name evidence="1" type="ORF">GSTUAT00002466001</name>
</gene>
<dbReference type="EMBL" id="LN890972">
    <property type="protein sequence ID" value="CUS13528.1"/>
    <property type="molecule type" value="Genomic_DNA"/>
</dbReference>